<sequence length="57" mass="6304">MYTILLFFWAQCFSLLSPSTNVSISRVQNSSQNVSIPGNRTSPTSPQPHMGMCTIVQ</sequence>
<protein>
    <submittedName>
        <fullName evidence="1">Uncharacterized protein</fullName>
    </submittedName>
</protein>
<organism evidence="1">
    <name type="scientific">Arundo donax</name>
    <name type="common">Giant reed</name>
    <name type="synonym">Donax arundinaceus</name>
    <dbReference type="NCBI Taxonomy" id="35708"/>
    <lineage>
        <taxon>Eukaryota</taxon>
        <taxon>Viridiplantae</taxon>
        <taxon>Streptophyta</taxon>
        <taxon>Embryophyta</taxon>
        <taxon>Tracheophyta</taxon>
        <taxon>Spermatophyta</taxon>
        <taxon>Magnoliopsida</taxon>
        <taxon>Liliopsida</taxon>
        <taxon>Poales</taxon>
        <taxon>Poaceae</taxon>
        <taxon>PACMAD clade</taxon>
        <taxon>Arundinoideae</taxon>
        <taxon>Arundineae</taxon>
        <taxon>Arundo</taxon>
    </lineage>
</organism>
<reference evidence="1" key="1">
    <citation type="submission" date="2014-09" db="EMBL/GenBank/DDBJ databases">
        <authorList>
            <person name="Magalhaes I.L.F."/>
            <person name="Oliveira U."/>
            <person name="Santos F.R."/>
            <person name="Vidigal T.H.D.A."/>
            <person name="Brescovit A.D."/>
            <person name="Santos A.J."/>
        </authorList>
    </citation>
    <scope>NUCLEOTIDE SEQUENCE</scope>
    <source>
        <tissue evidence="1">Shoot tissue taken approximately 20 cm above the soil surface</tissue>
    </source>
</reference>
<proteinExistence type="predicted"/>
<dbReference type="AlphaFoldDB" id="A0A0A8ZP04"/>
<dbReference type="EMBL" id="GBRH01258457">
    <property type="protein sequence ID" value="JAD39438.1"/>
    <property type="molecule type" value="Transcribed_RNA"/>
</dbReference>
<accession>A0A0A8ZP04</accession>
<reference evidence="1" key="2">
    <citation type="journal article" date="2015" name="Data Brief">
        <title>Shoot transcriptome of the giant reed, Arundo donax.</title>
        <authorList>
            <person name="Barrero R.A."/>
            <person name="Guerrero F.D."/>
            <person name="Moolhuijzen P."/>
            <person name="Goolsby J.A."/>
            <person name="Tidwell J."/>
            <person name="Bellgard S.E."/>
            <person name="Bellgard M.I."/>
        </authorList>
    </citation>
    <scope>NUCLEOTIDE SEQUENCE</scope>
    <source>
        <tissue evidence="1">Shoot tissue taken approximately 20 cm above the soil surface</tissue>
    </source>
</reference>
<name>A0A0A8ZP04_ARUDO</name>
<evidence type="ECO:0000313" key="1">
    <source>
        <dbReference type="EMBL" id="JAD39438.1"/>
    </source>
</evidence>